<evidence type="ECO:0000256" key="1">
    <source>
        <dbReference type="ARBA" id="ARBA00004123"/>
    </source>
</evidence>
<comment type="caution">
    <text evidence="9">The sequence shown here is derived from an EMBL/GenBank/DDBJ whole genome shotgun (WGS) entry which is preliminary data.</text>
</comment>
<keyword evidence="4 7" id="KW-0238">DNA-binding</keyword>
<evidence type="ECO:0000256" key="2">
    <source>
        <dbReference type="ARBA" id="ARBA00005249"/>
    </source>
</evidence>
<dbReference type="GO" id="GO:0003677">
    <property type="term" value="F:DNA binding"/>
    <property type="evidence" value="ECO:0007669"/>
    <property type="project" value="UniProtKB-KW"/>
</dbReference>
<feature type="compositionally biased region" description="Basic and acidic residues" evidence="8">
    <location>
        <begin position="54"/>
        <end position="63"/>
    </location>
</feature>
<dbReference type="GO" id="GO:0032968">
    <property type="term" value="P:positive regulation of transcription elongation by RNA polymerase II"/>
    <property type="evidence" value="ECO:0007669"/>
    <property type="project" value="InterPro"/>
</dbReference>
<dbReference type="SUPFAM" id="SSF50916">
    <property type="entry name" value="Rap30/74 interaction domains"/>
    <property type="match status" value="1"/>
</dbReference>
<evidence type="ECO:0000256" key="4">
    <source>
        <dbReference type="ARBA" id="ARBA00023125"/>
    </source>
</evidence>
<organism evidence="9 10">
    <name type="scientific">Lactuca virosa</name>
    <dbReference type="NCBI Taxonomy" id="75947"/>
    <lineage>
        <taxon>Eukaryota</taxon>
        <taxon>Viridiplantae</taxon>
        <taxon>Streptophyta</taxon>
        <taxon>Embryophyta</taxon>
        <taxon>Tracheophyta</taxon>
        <taxon>Spermatophyta</taxon>
        <taxon>Magnoliopsida</taxon>
        <taxon>eudicotyledons</taxon>
        <taxon>Gunneridae</taxon>
        <taxon>Pentapetalae</taxon>
        <taxon>asterids</taxon>
        <taxon>campanulids</taxon>
        <taxon>Asterales</taxon>
        <taxon>Asteraceae</taxon>
        <taxon>Cichorioideae</taxon>
        <taxon>Cichorieae</taxon>
        <taxon>Lactucinae</taxon>
        <taxon>Lactuca</taxon>
    </lineage>
</organism>
<protein>
    <recommendedName>
        <fullName evidence="7">Transcription initiation factor IIF subunit alpha</fullName>
    </recommendedName>
</protein>
<dbReference type="Proteomes" id="UP001157418">
    <property type="component" value="Unassembled WGS sequence"/>
</dbReference>
<evidence type="ECO:0000256" key="6">
    <source>
        <dbReference type="ARBA" id="ARBA00023242"/>
    </source>
</evidence>
<evidence type="ECO:0000313" key="10">
    <source>
        <dbReference type="Proteomes" id="UP001157418"/>
    </source>
</evidence>
<dbReference type="Pfam" id="PF05793">
    <property type="entry name" value="TFIIF_alpha"/>
    <property type="match status" value="1"/>
</dbReference>
<gene>
    <name evidence="9" type="ORF">LVIROSA_LOCUS26817</name>
</gene>
<dbReference type="GO" id="GO:0005674">
    <property type="term" value="C:transcription factor TFIIF complex"/>
    <property type="evidence" value="ECO:0007669"/>
    <property type="project" value="TreeGrafter"/>
</dbReference>
<comment type="similarity">
    <text evidence="2 7">Belongs to the TFIIF alpha subunit family.</text>
</comment>
<dbReference type="InterPro" id="IPR011039">
    <property type="entry name" value="TFIIF_interaction"/>
</dbReference>
<dbReference type="GO" id="GO:0006367">
    <property type="term" value="P:transcription initiation at RNA polymerase II promoter"/>
    <property type="evidence" value="ECO:0007669"/>
    <property type="project" value="InterPro"/>
</dbReference>
<comment type="subcellular location">
    <subcellularLocation>
        <location evidence="1 7">Nucleus</location>
    </subcellularLocation>
</comment>
<dbReference type="GO" id="GO:0001096">
    <property type="term" value="F:TFIIF-class transcription factor complex binding"/>
    <property type="evidence" value="ECO:0007669"/>
    <property type="project" value="TreeGrafter"/>
</dbReference>
<evidence type="ECO:0000256" key="7">
    <source>
        <dbReference type="RuleBase" id="RU366044"/>
    </source>
</evidence>
<reference evidence="9 10" key="1">
    <citation type="submission" date="2022-01" db="EMBL/GenBank/DDBJ databases">
        <authorList>
            <person name="Xiong W."/>
            <person name="Schranz E."/>
        </authorList>
    </citation>
    <scope>NUCLEOTIDE SEQUENCE [LARGE SCALE GENOMIC DNA]</scope>
</reference>
<keyword evidence="3 7" id="KW-0805">Transcription regulation</keyword>
<dbReference type="EMBL" id="CAKMRJ010005412">
    <property type="protein sequence ID" value="CAH1440698.1"/>
    <property type="molecule type" value="Genomic_DNA"/>
</dbReference>
<dbReference type="GO" id="GO:0016251">
    <property type="term" value="F:RNA polymerase II general transcription initiation factor activity"/>
    <property type="evidence" value="ECO:0007669"/>
    <property type="project" value="TreeGrafter"/>
</dbReference>
<feature type="region of interest" description="Disordered" evidence="8">
    <location>
        <begin position="48"/>
        <end position="178"/>
    </location>
</feature>
<name>A0AAU9NSB3_9ASTR</name>
<proteinExistence type="inferred from homology"/>
<sequence>MIFPLWYNFNKVAQYKQLTLEEAEEKIKNRRKTADGYERWMMKAANNGASAFGEVERPDDKEGGGGGGGGRGRKKNNADDDEGNVSDRGEEDEDEEFARKNRLRLNKRGGDDDEEGPRGGDLDFDDDDIEKGDDWEHEEIFTDDDEAVGNDPEEREDLLAPEIPAPPEIKQDEDDEVSRGPEIDRFLLQSDINGWVEAEQQTEDIDEAATTGMDLNLTMGSGLSQKRPVSDLYQDPNLGQAAGSEVGQLRMNPGARTKEMYMKVGVQWIGHRGLFPIQITLKVLSLTEMLMKSTIVNRHVGPGLTNGTTHLLTLDALDGFQGPKPNQTLESKSACGDILRILTHYSRPIFKVEHPHGETDRSSSGSQASTITLQMYQKRLVSLVWGCYGKIRCRGTEATFSCNGFFTWAVADDAGVILSLCDEEVARYETATLTAAAVPALLLPPPTTAMDEHLVAGLPALETYARLFHRYYAIASPSATQRLLLGLLEAPPSWALDALDAAVQLVELLRAAEDYASGMRVLVDMIRLPDWVFESVDQEMRVMEQDATPHHPGIYLSDA</sequence>
<evidence type="ECO:0000256" key="5">
    <source>
        <dbReference type="ARBA" id="ARBA00023163"/>
    </source>
</evidence>
<dbReference type="AlphaFoldDB" id="A0AAU9NSB3"/>
<keyword evidence="6 7" id="KW-0539">Nucleus</keyword>
<feature type="compositionally biased region" description="Acidic residues" evidence="8">
    <location>
        <begin position="122"/>
        <end position="131"/>
    </location>
</feature>
<evidence type="ECO:0000313" key="9">
    <source>
        <dbReference type="EMBL" id="CAH1440698.1"/>
    </source>
</evidence>
<dbReference type="PANTHER" id="PTHR13011">
    <property type="entry name" value="TFIIF-ALPHA"/>
    <property type="match status" value="1"/>
</dbReference>
<feature type="compositionally biased region" description="Acidic residues" evidence="8">
    <location>
        <begin position="141"/>
        <end position="156"/>
    </location>
</feature>
<evidence type="ECO:0000256" key="3">
    <source>
        <dbReference type="ARBA" id="ARBA00023015"/>
    </source>
</evidence>
<feature type="compositionally biased region" description="Acidic residues" evidence="8">
    <location>
        <begin position="79"/>
        <end position="96"/>
    </location>
</feature>
<keyword evidence="10" id="KW-1185">Reference proteome</keyword>
<evidence type="ECO:0000256" key="8">
    <source>
        <dbReference type="SAM" id="MobiDB-lite"/>
    </source>
</evidence>
<dbReference type="PANTHER" id="PTHR13011:SF0">
    <property type="entry name" value="GENERAL TRANSCRIPTION FACTOR IIF SUBUNIT 1"/>
    <property type="match status" value="1"/>
</dbReference>
<dbReference type="InterPro" id="IPR008851">
    <property type="entry name" value="TFIIF-alpha"/>
</dbReference>
<keyword evidence="5 7" id="KW-0804">Transcription</keyword>
<comment type="function">
    <text evidence="7">TFIIF is a general transcription initiation factor that binds to RNA polymerase II and helps to recruit it to the initiation complex in collaboration with TFIIB. It promotes transcription elongation.</text>
</comment>
<accession>A0AAU9NSB3</accession>